<dbReference type="EMBL" id="MT144091">
    <property type="protein sequence ID" value="QJA48597.1"/>
    <property type="molecule type" value="Genomic_DNA"/>
</dbReference>
<reference evidence="1" key="1">
    <citation type="submission" date="2020-03" db="EMBL/GenBank/DDBJ databases">
        <title>The deep terrestrial virosphere.</title>
        <authorList>
            <person name="Holmfeldt K."/>
            <person name="Nilsson E."/>
            <person name="Simone D."/>
            <person name="Lopez-Fernandez M."/>
            <person name="Wu X."/>
            <person name="de Brujin I."/>
            <person name="Lundin D."/>
            <person name="Andersson A."/>
            <person name="Bertilsson S."/>
            <person name="Dopson M."/>
        </authorList>
    </citation>
    <scope>NUCLEOTIDE SEQUENCE</scope>
    <source>
        <strain evidence="1">TM448A01029</strain>
        <strain evidence="2">TM448B01253</strain>
    </source>
</reference>
<dbReference type="EMBL" id="MT144724">
    <property type="protein sequence ID" value="QJH98255.1"/>
    <property type="molecule type" value="Genomic_DNA"/>
</dbReference>
<protein>
    <submittedName>
        <fullName evidence="1">Uncharacterized protein</fullName>
    </submittedName>
</protein>
<evidence type="ECO:0000313" key="1">
    <source>
        <dbReference type="EMBL" id="QJA48597.1"/>
    </source>
</evidence>
<evidence type="ECO:0000313" key="2">
    <source>
        <dbReference type="EMBL" id="QJH98255.1"/>
    </source>
</evidence>
<proteinExistence type="predicted"/>
<dbReference type="AlphaFoldDB" id="A0A6H1ZMP3"/>
<accession>A0A6H1ZMP3</accession>
<sequence>MRNYKRYLGTLLETHWVLKELEVGVSDRVYDPIKGKHYFEKKIVVTSISGIVDIQWIKERIEEEQFIQDNIEKLDEEGRVGLPEEELDDLKELGVKK</sequence>
<gene>
    <name evidence="1" type="ORF">TM448A01029_0025</name>
    <name evidence="2" type="ORF">TM448B01253_0001</name>
</gene>
<organism evidence="1">
    <name type="scientific">viral metagenome</name>
    <dbReference type="NCBI Taxonomy" id="1070528"/>
    <lineage>
        <taxon>unclassified sequences</taxon>
        <taxon>metagenomes</taxon>
        <taxon>organismal metagenomes</taxon>
    </lineage>
</organism>
<name>A0A6H1ZMP3_9ZZZZ</name>